<dbReference type="EMBL" id="BIXY01000012">
    <property type="protein sequence ID" value="GCF07637.1"/>
    <property type="molecule type" value="Genomic_DNA"/>
</dbReference>
<evidence type="ECO:0000313" key="4">
    <source>
        <dbReference type="Proteomes" id="UP000322530"/>
    </source>
</evidence>
<feature type="transmembrane region" description="Helical" evidence="2">
    <location>
        <begin position="87"/>
        <end position="110"/>
    </location>
</feature>
<keyword evidence="2" id="KW-0472">Membrane</keyword>
<dbReference type="AlphaFoldDB" id="A0A5A5T8F8"/>
<sequence>MPVLPTQPTATAIPPTVPTVNPGGIIPPVLAPDITPTAQANPTKTPTPTPSPTPDASTPTATVTAGGAITNQAPTSTDQNSNGMSNLIVPVVVGVGLAAVIGVVLGIYFLKKQKAPVRRPLSARAYGRTGTGVATPGMQPTPWLNQQQITAGPGLDTPNYAQIAANEATLAATAIPMPTGRQRAITPMSSAPFTGSQPIIAMPAERQQNITSMSSAPFTGPQQAIPMPTSRQQSPTPALPPLPNTPGTPYSPAQADKNHVPSDTQPTAISLASQGASPAQINPISTSDMNPLLLDSFDLSHILPQQNQQDVTTRPDLAQPAINASAFSPLLAPNIQDDPVLETIMRQAQMGLYAISDKDPANANDTQEDAFLS</sequence>
<proteinExistence type="predicted"/>
<organism evidence="3 4">
    <name type="scientific">Dictyobacter arantiisoli</name>
    <dbReference type="NCBI Taxonomy" id="2014874"/>
    <lineage>
        <taxon>Bacteria</taxon>
        <taxon>Bacillati</taxon>
        <taxon>Chloroflexota</taxon>
        <taxon>Ktedonobacteria</taxon>
        <taxon>Ktedonobacterales</taxon>
        <taxon>Dictyobacteraceae</taxon>
        <taxon>Dictyobacter</taxon>
    </lineage>
</organism>
<keyword evidence="2" id="KW-0812">Transmembrane</keyword>
<feature type="compositionally biased region" description="Low complexity" evidence="1">
    <location>
        <begin position="35"/>
        <end position="44"/>
    </location>
</feature>
<feature type="compositionally biased region" description="Polar residues" evidence="1">
    <location>
        <begin position="213"/>
        <end position="222"/>
    </location>
</feature>
<feature type="compositionally biased region" description="Pro residues" evidence="1">
    <location>
        <begin position="237"/>
        <end position="246"/>
    </location>
</feature>
<accession>A0A5A5T8F8</accession>
<dbReference type="Proteomes" id="UP000322530">
    <property type="component" value="Unassembled WGS sequence"/>
</dbReference>
<name>A0A5A5T8F8_9CHLR</name>
<gene>
    <name evidence="3" type="ORF">KDI_12010</name>
</gene>
<protein>
    <submittedName>
        <fullName evidence="3">Uncharacterized protein</fullName>
    </submittedName>
</protein>
<evidence type="ECO:0000256" key="2">
    <source>
        <dbReference type="SAM" id="Phobius"/>
    </source>
</evidence>
<evidence type="ECO:0000313" key="3">
    <source>
        <dbReference type="EMBL" id="GCF07637.1"/>
    </source>
</evidence>
<feature type="region of interest" description="Disordered" evidence="1">
    <location>
        <begin position="24"/>
        <end position="63"/>
    </location>
</feature>
<reference evidence="3 4" key="1">
    <citation type="submission" date="2019-01" db="EMBL/GenBank/DDBJ databases">
        <title>Draft genome sequence of Dictyobacter sp. Uno17.</title>
        <authorList>
            <person name="Wang C.M."/>
            <person name="Zheng Y."/>
            <person name="Sakai Y."/>
            <person name="Abe K."/>
            <person name="Yokota A."/>
            <person name="Yabe S."/>
        </authorList>
    </citation>
    <scope>NUCLEOTIDE SEQUENCE [LARGE SCALE GENOMIC DNA]</scope>
    <source>
        <strain evidence="3 4">Uno17</strain>
    </source>
</reference>
<feature type="compositionally biased region" description="Low complexity" evidence="1">
    <location>
        <begin position="54"/>
        <end position="63"/>
    </location>
</feature>
<evidence type="ECO:0000256" key="1">
    <source>
        <dbReference type="SAM" id="MobiDB-lite"/>
    </source>
</evidence>
<feature type="region of interest" description="Disordered" evidence="1">
    <location>
        <begin position="213"/>
        <end position="266"/>
    </location>
</feature>
<keyword evidence="4" id="KW-1185">Reference proteome</keyword>
<keyword evidence="2" id="KW-1133">Transmembrane helix</keyword>
<comment type="caution">
    <text evidence="3">The sequence shown here is derived from an EMBL/GenBank/DDBJ whole genome shotgun (WGS) entry which is preliminary data.</text>
</comment>